<evidence type="ECO:0000313" key="4">
    <source>
        <dbReference type="Proteomes" id="UP001152797"/>
    </source>
</evidence>
<proteinExistence type="predicted"/>
<reference evidence="3 4" key="2">
    <citation type="submission" date="2024-05" db="EMBL/GenBank/DDBJ databases">
        <authorList>
            <person name="Chen Y."/>
            <person name="Shah S."/>
            <person name="Dougan E. K."/>
            <person name="Thang M."/>
            <person name="Chan C."/>
        </authorList>
    </citation>
    <scope>NUCLEOTIDE SEQUENCE [LARGE SCALE GENOMIC DNA]</scope>
</reference>
<dbReference type="EMBL" id="CAMXCT020000917">
    <property type="protein sequence ID" value="CAL1138153.1"/>
    <property type="molecule type" value="Genomic_DNA"/>
</dbReference>
<sequence>AHRSSPPAGGDGGCGHGLVGIARHAARARPGSAVLGRNHIFVVALGQRRSRRDGSAGQTPRPRRAHNYTFLVHLAWMGLPDGSEGEDEDGEEPDVPDDDPDIPDEDIPGILAGLDELLAVLANIHAE</sequence>
<comment type="caution">
    <text evidence="2">The sequence shown here is derived from an EMBL/GenBank/DDBJ whole genome shotgun (WGS) entry which is preliminary data.</text>
</comment>
<keyword evidence="4" id="KW-1185">Reference proteome</keyword>
<protein>
    <submittedName>
        <fullName evidence="2">Uncharacterized protein</fullName>
    </submittedName>
</protein>
<feature type="region of interest" description="Disordered" evidence="1">
    <location>
        <begin position="46"/>
        <end position="66"/>
    </location>
</feature>
<name>A0A9P1C4T5_9DINO</name>
<reference evidence="2" key="1">
    <citation type="submission" date="2022-10" db="EMBL/GenBank/DDBJ databases">
        <authorList>
            <person name="Chen Y."/>
            <person name="Dougan E. K."/>
            <person name="Chan C."/>
            <person name="Rhodes N."/>
            <person name="Thang M."/>
        </authorList>
    </citation>
    <scope>NUCLEOTIDE SEQUENCE</scope>
</reference>
<evidence type="ECO:0000313" key="2">
    <source>
        <dbReference type="EMBL" id="CAI3984778.1"/>
    </source>
</evidence>
<organism evidence="2">
    <name type="scientific">Cladocopium goreaui</name>
    <dbReference type="NCBI Taxonomy" id="2562237"/>
    <lineage>
        <taxon>Eukaryota</taxon>
        <taxon>Sar</taxon>
        <taxon>Alveolata</taxon>
        <taxon>Dinophyceae</taxon>
        <taxon>Suessiales</taxon>
        <taxon>Symbiodiniaceae</taxon>
        <taxon>Cladocopium</taxon>
    </lineage>
</organism>
<feature type="non-terminal residue" evidence="2">
    <location>
        <position position="1"/>
    </location>
</feature>
<dbReference type="EMBL" id="CAMXCT030000917">
    <property type="protein sequence ID" value="CAL4772090.1"/>
    <property type="molecule type" value="Genomic_DNA"/>
</dbReference>
<dbReference type="AlphaFoldDB" id="A0A9P1C4T5"/>
<evidence type="ECO:0000256" key="1">
    <source>
        <dbReference type="SAM" id="MobiDB-lite"/>
    </source>
</evidence>
<evidence type="ECO:0000313" key="3">
    <source>
        <dbReference type="EMBL" id="CAL4772090.1"/>
    </source>
</evidence>
<gene>
    <name evidence="2" type="ORF">C1SCF055_LOCUS12294</name>
</gene>
<dbReference type="EMBL" id="CAMXCT010000917">
    <property type="protein sequence ID" value="CAI3984778.1"/>
    <property type="molecule type" value="Genomic_DNA"/>
</dbReference>
<dbReference type="Proteomes" id="UP001152797">
    <property type="component" value="Unassembled WGS sequence"/>
</dbReference>
<feature type="compositionally biased region" description="Acidic residues" evidence="1">
    <location>
        <begin position="83"/>
        <end position="107"/>
    </location>
</feature>
<accession>A0A9P1C4T5</accession>
<feature type="region of interest" description="Disordered" evidence="1">
    <location>
        <begin position="79"/>
        <end position="108"/>
    </location>
</feature>